<dbReference type="Pfam" id="PF00378">
    <property type="entry name" value="ECH_1"/>
    <property type="match status" value="1"/>
</dbReference>
<dbReference type="OrthoDB" id="9807606at2"/>
<dbReference type="RefSeq" id="WP_133774584.1">
    <property type="nucleotide sequence ID" value="NZ_SNZR01000017.1"/>
</dbReference>
<dbReference type="AlphaFoldDB" id="A0A4R7BJR5"/>
<accession>A0A4R7BJR5</accession>
<dbReference type="GO" id="GO:0003824">
    <property type="term" value="F:catalytic activity"/>
    <property type="evidence" value="ECO:0007669"/>
    <property type="project" value="UniProtKB-ARBA"/>
</dbReference>
<dbReference type="Gene3D" id="1.10.12.10">
    <property type="entry name" value="Lyase 2-enoyl-coa Hydratase, Chain A, domain 2"/>
    <property type="match status" value="1"/>
</dbReference>
<dbReference type="EMBL" id="SNZR01000017">
    <property type="protein sequence ID" value="TDR85518.1"/>
    <property type="molecule type" value="Genomic_DNA"/>
</dbReference>
<dbReference type="CDD" id="cd06558">
    <property type="entry name" value="crotonase-like"/>
    <property type="match status" value="1"/>
</dbReference>
<protein>
    <submittedName>
        <fullName evidence="2">Enoyl-CoA hydratase</fullName>
    </submittedName>
</protein>
<dbReference type="InterPro" id="IPR014748">
    <property type="entry name" value="Enoyl-CoA_hydra_C"/>
</dbReference>
<sequence length="266" mass="28827">MRQTDYRTIEIRRRGRVLQLVMNRPQALNAVDATLHEELSRVFVDAAKDEGSDVVVLTGAGRAFCAGGDVDWMQDAIDCPESFETTVAEAKAIVFSLIDCEKPTIAKINGPAVGLGATLALLCDLSFASEETYIADPHVSIGMVAGDGGAVIWPQLIGFARAKEFLLTGDRIDARRAAEIGLVNHAVPPSELDAAVDAFAERLVAGSTKAIRWTKVTTNIALRQLATSMMDTGLAYEALTNVSQDHRDRVRAFRERSERRAAQAGR</sequence>
<dbReference type="Proteomes" id="UP000295122">
    <property type="component" value="Unassembled WGS sequence"/>
</dbReference>
<proteinExistence type="inferred from homology"/>
<dbReference type="InterPro" id="IPR001753">
    <property type="entry name" value="Enoyl-CoA_hydra/iso"/>
</dbReference>
<dbReference type="PANTHER" id="PTHR43802">
    <property type="entry name" value="ENOYL-COA HYDRATASE"/>
    <property type="match status" value="1"/>
</dbReference>
<keyword evidence="3" id="KW-1185">Reference proteome</keyword>
<evidence type="ECO:0000256" key="1">
    <source>
        <dbReference type="ARBA" id="ARBA00005254"/>
    </source>
</evidence>
<evidence type="ECO:0000313" key="3">
    <source>
        <dbReference type="Proteomes" id="UP000295122"/>
    </source>
</evidence>
<comment type="similarity">
    <text evidence="1">Belongs to the enoyl-CoA hydratase/isomerase family.</text>
</comment>
<dbReference type="SUPFAM" id="SSF52096">
    <property type="entry name" value="ClpP/crotonase"/>
    <property type="match status" value="1"/>
</dbReference>
<dbReference type="InterPro" id="IPR029045">
    <property type="entry name" value="ClpP/crotonase-like_dom_sf"/>
</dbReference>
<dbReference type="Gene3D" id="3.90.226.10">
    <property type="entry name" value="2-enoyl-CoA Hydratase, Chain A, domain 1"/>
    <property type="match status" value="1"/>
</dbReference>
<organism evidence="2 3">
    <name type="scientific">Enterovirga rhinocerotis</name>
    <dbReference type="NCBI Taxonomy" id="1339210"/>
    <lineage>
        <taxon>Bacteria</taxon>
        <taxon>Pseudomonadati</taxon>
        <taxon>Pseudomonadota</taxon>
        <taxon>Alphaproteobacteria</taxon>
        <taxon>Hyphomicrobiales</taxon>
        <taxon>Methylobacteriaceae</taxon>
        <taxon>Enterovirga</taxon>
    </lineage>
</organism>
<evidence type="ECO:0000313" key="2">
    <source>
        <dbReference type="EMBL" id="TDR85518.1"/>
    </source>
</evidence>
<reference evidence="2 3" key="1">
    <citation type="submission" date="2019-03" db="EMBL/GenBank/DDBJ databases">
        <title>Genomic Encyclopedia of Type Strains, Phase IV (KMG-IV): sequencing the most valuable type-strain genomes for metagenomic binning, comparative biology and taxonomic classification.</title>
        <authorList>
            <person name="Goeker M."/>
        </authorList>
    </citation>
    <scope>NUCLEOTIDE SEQUENCE [LARGE SCALE GENOMIC DNA]</scope>
    <source>
        <strain evidence="2 3">DSM 25903</strain>
    </source>
</reference>
<name>A0A4R7BJR5_9HYPH</name>
<gene>
    <name evidence="2" type="ORF">EV668_4641</name>
</gene>
<dbReference type="PANTHER" id="PTHR43802:SF1">
    <property type="entry name" value="IP11341P-RELATED"/>
    <property type="match status" value="1"/>
</dbReference>
<comment type="caution">
    <text evidence="2">The sequence shown here is derived from an EMBL/GenBank/DDBJ whole genome shotgun (WGS) entry which is preliminary data.</text>
</comment>